<protein>
    <submittedName>
        <fullName evidence="5">Glyoxylate reductase</fullName>
    </submittedName>
</protein>
<dbReference type="EMBL" id="DF847937">
    <property type="protein sequence ID" value="GAT52802.1"/>
    <property type="molecule type" value="Genomic_DNA"/>
</dbReference>
<dbReference type="PANTHER" id="PTHR10996:SF277">
    <property type="entry name" value="GLYOXYLATE REDUCTASE_HYDROXYPYRUVATE REDUCTASE"/>
    <property type="match status" value="1"/>
</dbReference>
<dbReference type="Gene3D" id="3.40.50.720">
    <property type="entry name" value="NAD(P)-binding Rossmann-like Domain"/>
    <property type="match status" value="2"/>
</dbReference>
<organism evidence="5 6">
    <name type="scientific">Mycena chlorophos</name>
    <name type="common">Agaric fungus</name>
    <name type="synonym">Agaricus chlorophos</name>
    <dbReference type="NCBI Taxonomy" id="658473"/>
    <lineage>
        <taxon>Eukaryota</taxon>
        <taxon>Fungi</taxon>
        <taxon>Dikarya</taxon>
        <taxon>Basidiomycota</taxon>
        <taxon>Agaricomycotina</taxon>
        <taxon>Agaricomycetes</taxon>
        <taxon>Agaricomycetidae</taxon>
        <taxon>Agaricales</taxon>
        <taxon>Marasmiineae</taxon>
        <taxon>Mycenaceae</taxon>
        <taxon>Mycena</taxon>
    </lineage>
</organism>
<evidence type="ECO:0000313" key="6">
    <source>
        <dbReference type="Proteomes" id="UP000815677"/>
    </source>
</evidence>
<feature type="domain" description="D-isomer specific 2-hydroxyacid dehydrogenase NAD-binding" evidence="4">
    <location>
        <begin position="116"/>
        <end position="321"/>
    </location>
</feature>
<gene>
    <name evidence="5" type="ORF">MCHLO_09819</name>
</gene>
<evidence type="ECO:0000259" key="4">
    <source>
        <dbReference type="Pfam" id="PF02826"/>
    </source>
</evidence>
<dbReference type="Pfam" id="PF00389">
    <property type="entry name" value="2-Hacid_dh"/>
    <property type="match status" value="1"/>
</dbReference>
<keyword evidence="1 2" id="KW-0560">Oxidoreductase</keyword>
<evidence type="ECO:0000313" key="5">
    <source>
        <dbReference type="EMBL" id="GAT52802.1"/>
    </source>
</evidence>
<sequence>MKKKIVVCTDLGPALSLLTLRDDLDVVVWPDAVDTECPRAWLLKNVQGASGLVVCFKERVDGEVIKAAGPGLRAVSTISVGYVGYDHIDLPLLASRNIQVGYTPDVLTDAVADSAVMLALMASRRTNLTTSVVTSNAWSAFQWTPFALSAPQLSTTPFSAKRTVGFLGFGRIAQAVLRRLTFGFGVSDTIYTPRPEAPPQVMRDAELLRGLMPNLHSLRAVDMHTLAADSDFLFVLAPGGEATRHLIDESFLRRMKPTSVLVNNGRGSVVDSTALAKALKEGWIWGAGLDVIEEEPHVGVGHVLLAEPEVREKCVVVPHLGSATHDTRAEMARLTAVNVLRGVDGEQMESGLDLGRWQ</sequence>
<dbReference type="PANTHER" id="PTHR10996">
    <property type="entry name" value="2-HYDROXYACID DEHYDROGENASE-RELATED"/>
    <property type="match status" value="1"/>
</dbReference>
<dbReference type="InterPro" id="IPR050223">
    <property type="entry name" value="D-isomer_2-hydroxyacid_DH"/>
</dbReference>
<evidence type="ECO:0000256" key="2">
    <source>
        <dbReference type="RuleBase" id="RU003719"/>
    </source>
</evidence>
<dbReference type="SUPFAM" id="SSF52283">
    <property type="entry name" value="Formate/glycerate dehydrogenase catalytic domain-like"/>
    <property type="match status" value="1"/>
</dbReference>
<dbReference type="Pfam" id="PF02826">
    <property type="entry name" value="2-Hacid_dh_C"/>
    <property type="match status" value="1"/>
</dbReference>
<dbReference type="Proteomes" id="UP000815677">
    <property type="component" value="Unassembled WGS sequence"/>
</dbReference>
<accession>A0ABQ0LP03</accession>
<dbReference type="InterPro" id="IPR029753">
    <property type="entry name" value="D-isomer_DH_CS"/>
</dbReference>
<keyword evidence="6" id="KW-1185">Reference proteome</keyword>
<reference evidence="5" key="1">
    <citation type="submission" date="2014-09" db="EMBL/GenBank/DDBJ databases">
        <title>Genome sequence of the luminous mushroom Mycena chlorophos for searching fungal bioluminescence genes.</title>
        <authorList>
            <person name="Tanaka Y."/>
            <person name="Kasuga D."/>
            <person name="Oba Y."/>
            <person name="Hase S."/>
            <person name="Sato K."/>
            <person name="Oba Y."/>
            <person name="Sakakibara Y."/>
        </authorList>
    </citation>
    <scope>NUCLEOTIDE SEQUENCE</scope>
</reference>
<dbReference type="InterPro" id="IPR006139">
    <property type="entry name" value="D-isomer_2_OHA_DH_cat_dom"/>
</dbReference>
<evidence type="ECO:0000256" key="1">
    <source>
        <dbReference type="ARBA" id="ARBA00023002"/>
    </source>
</evidence>
<proteinExistence type="inferred from homology"/>
<dbReference type="SUPFAM" id="SSF51735">
    <property type="entry name" value="NAD(P)-binding Rossmann-fold domains"/>
    <property type="match status" value="1"/>
</dbReference>
<dbReference type="PROSITE" id="PS00671">
    <property type="entry name" value="D_2_HYDROXYACID_DH_3"/>
    <property type="match status" value="1"/>
</dbReference>
<feature type="domain" description="D-isomer specific 2-hydroxyacid dehydrogenase catalytic" evidence="3">
    <location>
        <begin position="24"/>
        <end position="349"/>
    </location>
</feature>
<dbReference type="InterPro" id="IPR036291">
    <property type="entry name" value="NAD(P)-bd_dom_sf"/>
</dbReference>
<name>A0ABQ0LP03_MYCCL</name>
<dbReference type="InterPro" id="IPR006140">
    <property type="entry name" value="D-isomer_DH_NAD-bd"/>
</dbReference>
<evidence type="ECO:0000259" key="3">
    <source>
        <dbReference type="Pfam" id="PF00389"/>
    </source>
</evidence>
<comment type="similarity">
    <text evidence="2">Belongs to the D-isomer specific 2-hydroxyacid dehydrogenase family.</text>
</comment>